<evidence type="ECO:0000313" key="2">
    <source>
        <dbReference type="EMBL" id="KAL2738303.1"/>
    </source>
</evidence>
<evidence type="ECO:0000256" key="1">
    <source>
        <dbReference type="SAM" id="Phobius"/>
    </source>
</evidence>
<proteinExistence type="predicted"/>
<keyword evidence="1" id="KW-0472">Membrane</keyword>
<sequence>MSHKISDKFNFHRFSTQGIFLIIGTYLINSFCYSLLFLMILKYLVGINLMDIEEINESVQNSDEAVHHAISIQRSYGNSFRHFNDLWTDDSEFIFCPHLPLNAHLPLKVVCLAWLYDLR</sequence>
<comment type="caution">
    <text evidence="2">The sequence shown here is derived from an EMBL/GenBank/DDBJ whole genome shotgun (WGS) entry which is preliminary data.</text>
</comment>
<keyword evidence="1" id="KW-1133">Transmembrane helix</keyword>
<protein>
    <submittedName>
        <fullName evidence="2">Uncharacterized protein</fullName>
    </submittedName>
</protein>
<keyword evidence="3" id="KW-1185">Reference proteome</keyword>
<feature type="transmembrane region" description="Helical" evidence="1">
    <location>
        <begin position="20"/>
        <end position="41"/>
    </location>
</feature>
<name>A0ABD2C1H7_VESMC</name>
<gene>
    <name evidence="2" type="ORF">V1477_011662</name>
</gene>
<dbReference type="AlphaFoldDB" id="A0ABD2C1H7"/>
<accession>A0ABD2C1H7</accession>
<dbReference type="EMBL" id="JAYRBN010000063">
    <property type="protein sequence ID" value="KAL2738303.1"/>
    <property type="molecule type" value="Genomic_DNA"/>
</dbReference>
<dbReference type="Proteomes" id="UP001607303">
    <property type="component" value="Unassembled WGS sequence"/>
</dbReference>
<keyword evidence="1" id="KW-0812">Transmembrane</keyword>
<reference evidence="2 3" key="1">
    <citation type="journal article" date="2024" name="Ann. Entomol. Soc. Am.">
        <title>Genomic analyses of the southern and eastern yellowjacket wasps (Hymenoptera: Vespidae) reveal evolutionary signatures of social life.</title>
        <authorList>
            <person name="Catto M.A."/>
            <person name="Caine P.B."/>
            <person name="Orr S.E."/>
            <person name="Hunt B.G."/>
            <person name="Goodisman M.A.D."/>
        </authorList>
    </citation>
    <scope>NUCLEOTIDE SEQUENCE [LARGE SCALE GENOMIC DNA]</scope>
    <source>
        <strain evidence="2">232</strain>
        <tissue evidence="2">Head and thorax</tissue>
    </source>
</reference>
<evidence type="ECO:0000313" key="3">
    <source>
        <dbReference type="Proteomes" id="UP001607303"/>
    </source>
</evidence>
<organism evidence="2 3">
    <name type="scientific">Vespula maculifrons</name>
    <name type="common">Eastern yellow jacket</name>
    <name type="synonym">Wasp</name>
    <dbReference type="NCBI Taxonomy" id="7453"/>
    <lineage>
        <taxon>Eukaryota</taxon>
        <taxon>Metazoa</taxon>
        <taxon>Ecdysozoa</taxon>
        <taxon>Arthropoda</taxon>
        <taxon>Hexapoda</taxon>
        <taxon>Insecta</taxon>
        <taxon>Pterygota</taxon>
        <taxon>Neoptera</taxon>
        <taxon>Endopterygota</taxon>
        <taxon>Hymenoptera</taxon>
        <taxon>Apocrita</taxon>
        <taxon>Aculeata</taxon>
        <taxon>Vespoidea</taxon>
        <taxon>Vespidae</taxon>
        <taxon>Vespinae</taxon>
        <taxon>Vespula</taxon>
    </lineage>
</organism>